<proteinExistence type="predicted"/>
<reference evidence="2" key="1">
    <citation type="submission" date="2016-06" db="EMBL/GenBank/DDBJ databases">
        <title>Parallel loss of symbiosis genes in relatives of nitrogen-fixing non-legume Parasponia.</title>
        <authorList>
            <person name="Van Velzen R."/>
            <person name="Holmer R."/>
            <person name="Bu F."/>
            <person name="Rutten L."/>
            <person name="Van Zeijl A."/>
            <person name="Liu W."/>
            <person name="Santuari L."/>
            <person name="Cao Q."/>
            <person name="Sharma T."/>
            <person name="Shen D."/>
            <person name="Roswanjaya Y."/>
            <person name="Wardhani T."/>
            <person name="Kalhor M.S."/>
            <person name="Jansen J."/>
            <person name="Van den Hoogen J."/>
            <person name="Gungor B."/>
            <person name="Hartog M."/>
            <person name="Hontelez J."/>
            <person name="Verver J."/>
            <person name="Yang W.-C."/>
            <person name="Schijlen E."/>
            <person name="Repin R."/>
            <person name="Schilthuizen M."/>
            <person name="Schranz E."/>
            <person name="Heidstra R."/>
            <person name="Miyata K."/>
            <person name="Fedorova E."/>
            <person name="Kohlen W."/>
            <person name="Bisseling T."/>
            <person name="Smit S."/>
            <person name="Geurts R."/>
        </authorList>
    </citation>
    <scope>NUCLEOTIDE SEQUENCE [LARGE SCALE GENOMIC DNA]</scope>
    <source>
        <strain evidence="2">cv. WU1-14</strain>
    </source>
</reference>
<gene>
    <name evidence="1" type="ORF">PanWU01x14_036870</name>
</gene>
<dbReference type="Proteomes" id="UP000237105">
    <property type="component" value="Unassembled WGS sequence"/>
</dbReference>
<sequence length="92" mass="10286">MNIIEGRSLVICRLTIDEDGVFRLYSHSLVQNSTSVVEWASTSNKCAPIGLRGVDSYCELIGEEPRCLCLPSVDYVDRSQKNLELILNLIIV</sequence>
<comment type="caution">
    <text evidence="1">The sequence shown here is derived from an EMBL/GenBank/DDBJ whole genome shotgun (WGS) entry which is preliminary data.</text>
</comment>
<organism evidence="1 2">
    <name type="scientific">Parasponia andersonii</name>
    <name type="common">Sponia andersonii</name>
    <dbReference type="NCBI Taxonomy" id="3476"/>
    <lineage>
        <taxon>Eukaryota</taxon>
        <taxon>Viridiplantae</taxon>
        <taxon>Streptophyta</taxon>
        <taxon>Embryophyta</taxon>
        <taxon>Tracheophyta</taxon>
        <taxon>Spermatophyta</taxon>
        <taxon>Magnoliopsida</taxon>
        <taxon>eudicotyledons</taxon>
        <taxon>Gunneridae</taxon>
        <taxon>Pentapetalae</taxon>
        <taxon>rosids</taxon>
        <taxon>fabids</taxon>
        <taxon>Rosales</taxon>
        <taxon>Cannabaceae</taxon>
        <taxon>Parasponia</taxon>
    </lineage>
</organism>
<accession>A0A2P5DSL5</accession>
<keyword evidence="2" id="KW-1185">Reference proteome</keyword>
<dbReference type="EMBL" id="JXTB01000019">
    <property type="protein sequence ID" value="PON76269.1"/>
    <property type="molecule type" value="Genomic_DNA"/>
</dbReference>
<dbReference type="AlphaFoldDB" id="A0A2P5DSL5"/>
<protein>
    <submittedName>
        <fullName evidence="1">Uncharacterized protein</fullName>
    </submittedName>
</protein>
<dbReference type="OrthoDB" id="1668230at2759"/>
<name>A0A2P5DSL5_PARAD</name>
<evidence type="ECO:0000313" key="1">
    <source>
        <dbReference type="EMBL" id="PON76269.1"/>
    </source>
</evidence>
<evidence type="ECO:0000313" key="2">
    <source>
        <dbReference type="Proteomes" id="UP000237105"/>
    </source>
</evidence>